<dbReference type="Proteomes" id="UP000451471">
    <property type="component" value="Unassembled WGS sequence"/>
</dbReference>
<evidence type="ECO:0000313" key="2">
    <source>
        <dbReference type="Proteomes" id="UP000451471"/>
    </source>
</evidence>
<dbReference type="RefSeq" id="WP_158204431.1">
    <property type="nucleotide sequence ID" value="NZ_WSZK01000015.1"/>
</dbReference>
<organism evidence="1 2">
    <name type="scientific">Halomarina oriensis</name>
    <dbReference type="NCBI Taxonomy" id="671145"/>
    <lineage>
        <taxon>Archaea</taxon>
        <taxon>Methanobacteriati</taxon>
        <taxon>Methanobacteriota</taxon>
        <taxon>Stenosarchaea group</taxon>
        <taxon>Halobacteria</taxon>
        <taxon>Halobacteriales</taxon>
        <taxon>Natronomonadaceae</taxon>
        <taxon>Halomarina</taxon>
    </lineage>
</organism>
<proteinExistence type="predicted"/>
<reference evidence="1 2" key="1">
    <citation type="submission" date="2019-12" db="EMBL/GenBank/DDBJ databases">
        <title>Halocatena pleomorpha gen. nov. sp. nov., an extremely halophilic archaeon of family Halobacteriaceae isolated from saltpan soil.</title>
        <authorList>
            <person name="Pal Y."/>
            <person name="Verma A."/>
            <person name="Krishnamurthi S."/>
            <person name="Kumar P."/>
        </authorList>
    </citation>
    <scope>NUCLEOTIDE SEQUENCE [LARGE SCALE GENOMIC DNA]</scope>
    <source>
        <strain evidence="1 2">JCM 16495</strain>
    </source>
</reference>
<evidence type="ECO:0000313" key="1">
    <source>
        <dbReference type="EMBL" id="MWG34792.1"/>
    </source>
</evidence>
<protein>
    <submittedName>
        <fullName evidence="1">Uncharacterized protein</fullName>
    </submittedName>
</protein>
<comment type="caution">
    <text evidence="1">The sequence shown here is derived from an EMBL/GenBank/DDBJ whole genome shotgun (WGS) entry which is preliminary data.</text>
</comment>
<name>A0A6B0GIT9_9EURY</name>
<gene>
    <name evidence="1" type="ORF">GQS65_09860</name>
</gene>
<dbReference type="EMBL" id="WSZK01000015">
    <property type="protein sequence ID" value="MWG34792.1"/>
    <property type="molecule type" value="Genomic_DNA"/>
</dbReference>
<accession>A0A6B0GIT9</accession>
<sequence length="203" mass="22146">MSADHTGGDTGVTNTASLAREVGEALGDAEIQTGAVCLEADCIFELNYHRGWRELNSQARTNLRNAAAGHATGQGHRVATLGLSLMDPETAVLFMRDGEPRLLHLARDDPDVLTDGGVDERSLRQSIEDRELNRRFDDPAWSKLNTLVDEELYSFGVAGGALDDVVLEHIQNARDELERAREIRAVDLRAELVADIIGGDADE</sequence>
<keyword evidence="2" id="KW-1185">Reference proteome</keyword>
<dbReference type="AlphaFoldDB" id="A0A6B0GIT9"/>